<reference evidence="2" key="1">
    <citation type="journal article" date="2022" name="bioRxiv">
        <title>Sequencing and chromosome-scale assembly of the giantPleurodeles waltlgenome.</title>
        <authorList>
            <person name="Brown T."/>
            <person name="Elewa A."/>
            <person name="Iarovenko S."/>
            <person name="Subramanian E."/>
            <person name="Araus A.J."/>
            <person name="Petzold A."/>
            <person name="Susuki M."/>
            <person name="Suzuki K.-i.T."/>
            <person name="Hayashi T."/>
            <person name="Toyoda A."/>
            <person name="Oliveira C."/>
            <person name="Osipova E."/>
            <person name="Leigh N.D."/>
            <person name="Simon A."/>
            <person name="Yun M.H."/>
        </authorList>
    </citation>
    <scope>NUCLEOTIDE SEQUENCE</scope>
    <source>
        <strain evidence="2">20211129_DDA</strain>
        <tissue evidence="2">Liver</tissue>
    </source>
</reference>
<comment type="caution">
    <text evidence="2">The sequence shown here is derived from an EMBL/GenBank/DDBJ whole genome shotgun (WGS) entry which is preliminary data.</text>
</comment>
<dbReference type="AlphaFoldDB" id="A0AAV7PKZ3"/>
<proteinExistence type="predicted"/>
<evidence type="ECO:0000313" key="3">
    <source>
        <dbReference type="Proteomes" id="UP001066276"/>
    </source>
</evidence>
<dbReference type="EMBL" id="JANPWB010000011">
    <property type="protein sequence ID" value="KAJ1127534.1"/>
    <property type="molecule type" value="Genomic_DNA"/>
</dbReference>
<gene>
    <name evidence="2" type="ORF">NDU88_005933</name>
</gene>
<evidence type="ECO:0000313" key="2">
    <source>
        <dbReference type="EMBL" id="KAJ1127534.1"/>
    </source>
</evidence>
<protein>
    <submittedName>
        <fullName evidence="2">Uncharacterized protein</fullName>
    </submittedName>
</protein>
<keyword evidence="3" id="KW-1185">Reference proteome</keyword>
<accession>A0AAV7PKZ3</accession>
<organism evidence="2 3">
    <name type="scientific">Pleurodeles waltl</name>
    <name type="common">Iberian ribbed newt</name>
    <dbReference type="NCBI Taxonomy" id="8319"/>
    <lineage>
        <taxon>Eukaryota</taxon>
        <taxon>Metazoa</taxon>
        <taxon>Chordata</taxon>
        <taxon>Craniata</taxon>
        <taxon>Vertebrata</taxon>
        <taxon>Euteleostomi</taxon>
        <taxon>Amphibia</taxon>
        <taxon>Batrachia</taxon>
        <taxon>Caudata</taxon>
        <taxon>Salamandroidea</taxon>
        <taxon>Salamandridae</taxon>
        <taxon>Pleurodelinae</taxon>
        <taxon>Pleurodeles</taxon>
    </lineage>
</organism>
<name>A0AAV7PKZ3_PLEWA</name>
<evidence type="ECO:0000256" key="1">
    <source>
        <dbReference type="SAM" id="MobiDB-lite"/>
    </source>
</evidence>
<sequence>MENEETEKPTHLCQDVQKCLQGPLPRHPAAPQSGSTGPYAQEGSPPLQGLSGTQRHTFLPRRRSLEHAASPVQQAQQQDKPLGPQAIPEASPASWPPVPALILTSLSPLMAAIQL</sequence>
<feature type="compositionally biased region" description="Basic and acidic residues" evidence="1">
    <location>
        <begin position="1"/>
        <end position="10"/>
    </location>
</feature>
<dbReference type="Proteomes" id="UP001066276">
    <property type="component" value="Chromosome 7"/>
</dbReference>
<feature type="region of interest" description="Disordered" evidence="1">
    <location>
        <begin position="1"/>
        <end position="98"/>
    </location>
</feature>